<evidence type="ECO:0000256" key="10">
    <source>
        <dbReference type="ARBA" id="ARBA00023012"/>
    </source>
</evidence>
<dbReference type="InterPro" id="IPR050428">
    <property type="entry name" value="TCS_sensor_his_kinase"/>
</dbReference>
<evidence type="ECO:0000256" key="2">
    <source>
        <dbReference type="ARBA" id="ARBA00001968"/>
    </source>
</evidence>
<dbReference type="SMART" id="SM00304">
    <property type="entry name" value="HAMP"/>
    <property type="match status" value="1"/>
</dbReference>
<dbReference type="InterPro" id="IPR004358">
    <property type="entry name" value="Sig_transdc_His_kin-like_C"/>
</dbReference>
<dbReference type="Gene3D" id="3.30.565.10">
    <property type="entry name" value="Histidine kinase-like ATPase, C-terminal domain"/>
    <property type="match status" value="1"/>
</dbReference>
<dbReference type="GO" id="GO:0000155">
    <property type="term" value="F:phosphorelay sensor kinase activity"/>
    <property type="evidence" value="ECO:0007669"/>
    <property type="project" value="InterPro"/>
</dbReference>
<dbReference type="SUPFAM" id="SSF55874">
    <property type="entry name" value="ATPase domain of HSP90 chaperone/DNA topoisomerase II/histidine kinase"/>
    <property type="match status" value="1"/>
</dbReference>
<feature type="compositionally biased region" description="Gly residues" evidence="12">
    <location>
        <begin position="65"/>
        <end position="76"/>
    </location>
</feature>
<keyword evidence="17" id="KW-1185">Reference proteome</keyword>
<evidence type="ECO:0000256" key="5">
    <source>
        <dbReference type="ARBA" id="ARBA00022553"/>
    </source>
</evidence>
<keyword evidence="10" id="KW-0902">Two-component regulatory system</keyword>
<feature type="domain" description="HAMP" evidence="15">
    <location>
        <begin position="215"/>
        <end position="277"/>
    </location>
</feature>
<feature type="domain" description="Histidine kinase" evidence="14">
    <location>
        <begin position="292"/>
        <end position="506"/>
    </location>
</feature>
<comment type="catalytic activity">
    <reaction evidence="1">
        <text>ATP + protein L-histidine = ADP + protein N-phospho-L-histidine.</text>
        <dbReference type="EC" id="2.7.13.3"/>
    </reaction>
</comment>
<evidence type="ECO:0000256" key="3">
    <source>
        <dbReference type="ARBA" id="ARBA00004236"/>
    </source>
</evidence>
<evidence type="ECO:0000256" key="8">
    <source>
        <dbReference type="ARBA" id="ARBA00022777"/>
    </source>
</evidence>
<accession>A0A8J3YSG8</accession>
<dbReference type="PANTHER" id="PTHR45436">
    <property type="entry name" value="SENSOR HISTIDINE KINASE YKOH"/>
    <property type="match status" value="1"/>
</dbReference>
<feature type="transmembrane region" description="Helical" evidence="13">
    <location>
        <begin position="191"/>
        <end position="214"/>
    </location>
</feature>
<dbReference type="SMART" id="SM00388">
    <property type="entry name" value="HisKA"/>
    <property type="match status" value="1"/>
</dbReference>
<dbReference type="GO" id="GO:0005886">
    <property type="term" value="C:plasma membrane"/>
    <property type="evidence" value="ECO:0007669"/>
    <property type="project" value="UniProtKB-SubCell"/>
</dbReference>
<dbReference type="CDD" id="cd00075">
    <property type="entry name" value="HATPase"/>
    <property type="match status" value="1"/>
</dbReference>
<proteinExistence type="predicted"/>
<dbReference type="PANTHER" id="PTHR45436:SF5">
    <property type="entry name" value="SENSOR HISTIDINE KINASE TRCS"/>
    <property type="match status" value="1"/>
</dbReference>
<evidence type="ECO:0000256" key="7">
    <source>
        <dbReference type="ARBA" id="ARBA00022692"/>
    </source>
</evidence>
<organism evidence="16 17">
    <name type="scientific">Virgisporangium aliadipatigenens</name>
    <dbReference type="NCBI Taxonomy" id="741659"/>
    <lineage>
        <taxon>Bacteria</taxon>
        <taxon>Bacillati</taxon>
        <taxon>Actinomycetota</taxon>
        <taxon>Actinomycetes</taxon>
        <taxon>Micromonosporales</taxon>
        <taxon>Micromonosporaceae</taxon>
        <taxon>Virgisporangium</taxon>
    </lineage>
</organism>
<dbReference type="Proteomes" id="UP000619260">
    <property type="component" value="Unassembled WGS sequence"/>
</dbReference>
<dbReference type="Gene3D" id="1.10.287.130">
    <property type="match status" value="1"/>
</dbReference>
<evidence type="ECO:0000259" key="15">
    <source>
        <dbReference type="PROSITE" id="PS50885"/>
    </source>
</evidence>
<dbReference type="EMBL" id="BOPF01000023">
    <property type="protein sequence ID" value="GIJ48923.1"/>
    <property type="molecule type" value="Genomic_DNA"/>
</dbReference>
<keyword evidence="7 13" id="KW-0812">Transmembrane</keyword>
<keyword evidence="8 16" id="KW-0418">Kinase</keyword>
<dbReference type="AlphaFoldDB" id="A0A8J3YSG8"/>
<dbReference type="InterPro" id="IPR036097">
    <property type="entry name" value="HisK_dim/P_sf"/>
</dbReference>
<evidence type="ECO:0000256" key="11">
    <source>
        <dbReference type="ARBA" id="ARBA00023136"/>
    </source>
</evidence>
<comment type="subcellular location">
    <subcellularLocation>
        <location evidence="3">Cell membrane</location>
    </subcellularLocation>
</comment>
<dbReference type="InterPro" id="IPR003594">
    <property type="entry name" value="HATPase_dom"/>
</dbReference>
<dbReference type="PROSITE" id="PS50109">
    <property type="entry name" value="HIS_KIN"/>
    <property type="match status" value="1"/>
</dbReference>
<dbReference type="Pfam" id="PF00512">
    <property type="entry name" value="HisKA"/>
    <property type="match status" value="1"/>
</dbReference>
<protein>
    <recommendedName>
        <fullName evidence="4">histidine kinase</fullName>
        <ecNumber evidence="4">2.7.13.3</ecNumber>
    </recommendedName>
</protein>
<evidence type="ECO:0000256" key="1">
    <source>
        <dbReference type="ARBA" id="ARBA00000085"/>
    </source>
</evidence>
<evidence type="ECO:0000256" key="12">
    <source>
        <dbReference type="SAM" id="MobiDB-lite"/>
    </source>
</evidence>
<evidence type="ECO:0000256" key="6">
    <source>
        <dbReference type="ARBA" id="ARBA00022679"/>
    </source>
</evidence>
<dbReference type="FunFam" id="3.30.565.10:FF:000006">
    <property type="entry name" value="Sensor histidine kinase WalK"/>
    <property type="match status" value="1"/>
</dbReference>
<dbReference type="GO" id="GO:0005509">
    <property type="term" value="F:calcium ion binding"/>
    <property type="evidence" value="ECO:0007669"/>
    <property type="project" value="UniProtKB-ARBA"/>
</dbReference>
<evidence type="ECO:0000256" key="9">
    <source>
        <dbReference type="ARBA" id="ARBA00022989"/>
    </source>
</evidence>
<dbReference type="RefSeq" id="WP_203902391.1">
    <property type="nucleotide sequence ID" value="NZ_BOPF01000023.1"/>
</dbReference>
<dbReference type="CDD" id="cd00082">
    <property type="entry name" value="HisKA"/>
    <property type="match status" value="1"/>
</dbReference>
<comment type="cofactor">
    <cofactor evidence="2">
        <name>a divalent metal cation</name>
        <dbReference type="ChEBI" id="CHEBI:60240"/>
    </cofactor>
</comment>
<evidence type="ECO:0000259" key="14">
    <source>
        <dbReference type="PROSITE" id="PS50109"/>
    </source>
</evidence>
<keyword evidence="11 13" id="KW-0472">Membrane</keyword>
<sequence length="525" mass="54819">MSSSPPAERRWRPSTWSLRTRLLAVMTLLLAAVSLAIGAVTAVAMRDFLIEQVDGRLADASMRSGFGGPRPNGGGASDASDQLGRAGNAPGTVLVLRRTDGTVVDAKYIIPHSATTADESTTADVPADALEVLLGVPVDGRARTVDLGELGEYRVQAMRWAGRGNGPDRMPERITVTGLSLAETNATIANLLLVEALVTLIALAAALLGGQVVIRRNLRPLRRVAATAGRVAELPLHAGDVALAERVPAADTDPRTEVGQVGAALNRLLGHVDAALAARHASETRLRQFAADASHELRTPLAAIRGYAELGRRSAAQSPPEVNQVLERVEAAATRMTTLVEDLLLLARLDAGRPLERDAVDLSALVVESLSDAHAAGPQHRWRLDLPDEPVEVVGDDARLHQVIGNLLTNARTHTPPGTTVQVGLSTVDGAAVVSVVDDGPGIPPDLQPAVFQRFARGDSARSRTAGSTGLGLSIVAAVVAAHGGTVEVRSVPGRTEFTVRLPLFTDGAQVGHTVAIAAGPTVES</sequence>
<evidence type="ECO:0000256" key="13">
    <source>
        <dbReference type="SAM" id="Phobius"/>
    </source>
</evidence>
<dbReference type="InterPro" id="IPR003661">
    <property type="entry name" value="HisK_dim/P_dom"/>
</dbReference>
<evidence type="ECO:0000313" key="16">
    <source>
        <dbReference type="EMBL" id="GIJ48923.1"/>
    </source>
</evidence>
<keyword evidence="9 13" id="KW-1133">Transmembrane helix</keyword>
<name>A0A8J3YSG8_9ACTN</name>
<gene>
    <name evidence="16" type="ORF">Val02_58090</name>
</gene>
<reference evidence="16" key="1">
    <citation type="submission" date="2021-01" db="EMBL/GenBank/DDBJ databases">
        <title>Whole genome shotgun sequence of Virgisporangium aliadipatigenens NBRC 105644.</title>
        <authorList>
            <person name="Komaki H."/>
            <person name="Tamura T."/>
        </authorList>
    </citation>
    <scope>NUCLEOTIDE SEQUENCE</scope>
    <source>
        <strain evidence="16">NBRC 105644</strain>
    </source>
</reference>
<dbReference type="InterPro" id="IPR003660">
    <property type="entry name" value="HAMP_dom"/>
</dbReference>
<dbReference type="Gene3D" id="6.10.340.10">
    <property type="match status" value="1"/>
</dbReference>
<dbReference type="CDD" id="cd06225">
    <property type="entry name" value="HAMP"/>
    <property type="match status" value="1"/>
</dbReference>
<evidence type="ECO:0000313" key="17">
    <source>
        <dbReference type="Proteomes" id="UP000619260"/>
    </source>
</evidence>
<dbReference type="FunFam" id="1.10.287.130:FF:000001">
    <property type="entry name" value="Two-component sensor histidine kinase"/>
    <property type="match status" value="1"/>
</dbReference>
<keyword evidence="5" id="KW-0597">Phosphoprotein</keyword>
<dbReference type="SMART" id="SM00387">
    <property type="entry name" value="HATPase_c"/>
    <property type="match status" value="1"/>
</dbReference>
<dbReference type="InterPro" id="IPR005467">
    <property type="entry name" value="His_kinase_dom"/>
</dbReference>
<evidence type="ECO:0000256" key="4">
    <source>
        <dbReference type="ARBA" id="ARBA00012438"/>
    </source>
</evidence>
<dbReference type="PROSITE" id="PS50885">
    <property type="entry name" value="HAMP"/>
    <property type="match status" value="1"/>
</dbReference>
<dbReference type="EC" id="2.7.13.3" evidence="4"/>
<dbReference type="PRINTS" id="PR00344">
    <property type="entry name" value="BCTRLSENSOR"/>
</dbReference>
<dbReference type="Pfam" id="PF02518">
    <property type="entry name" value="HATPase_c"/>
    <property type="match status" value="1"/>
</dbReference>
<comment type="caution">
    <text evidence="16">The sequence shown here is derived from an EMBL/GenBank/DDBJ whole genome shotgun (WGS) entry which is preliminary data.</text>
</comment>
<keyword evidence="6" id="KW-0808">Transferase</keyword>
<dbReference type="InterPro" id="IPR036890">
    <property type="entry name" value="HATPase_C_sf"/>
</dbReference>
<dbReference type="SUPFAM" id="SSF47384">
    <property type="entry name" value="Homodimeric domain of signal transducing histidine kinase"/>
    <property type="match status" value="1"/>
</dbReference>
<feature type="region of interest" description="Disordered" evidence="12">
    <location>
        <begin position="61"/>
        <end position="84"/>
    </location>
</feature>